<organism evidence="1 2">
    <name type="scientific">Aquincola agrisoli</name>
    <dbReference type="NCBI Taxonomy" id="3119538"/>
    <lineage>
        <taxon>Bacteria</taxon>
        <taxon>Pseudomonadati</taxon>
        <taxon>Pseudomonadota</taxon>
        <taxon>Betaproteobacteria</taxon>
        <taxon>Burkholderiales</taxon>
        <taxon>Sphaerotilaceae</taxon>
        <taxon>Aquincola</taxon>
    </lineage>
</organism>
<evidence type="ECO:0000313" key="2">
    <source>
        <dbReference type="Proteomes" id="UP001336250"/>
    </source>
</evidence>
<dbReference type="RefSeq" id="WP_332291414.1">
    <property type="nucleotide sequence ID" value="NZ_JAZIBG010000036.1"/>
</dbReference>
<protein>
    <submittedName>
        <fullName evidence="1">Uncharacterized protein</fullName>
    </submittedName>
</protein>
<sequence>MTDRHINKDQLPLSFGAFKPTGHVVLVYADDRAPALTEALRARGLAEADIVSMTSEEVAERFKALLPDTSGASGFGSEIQSMRQIYMLALEGHGMAIVRVPDDRTRSHVVAVAQEHDAVLAKEYGRLTVEELL</sequence>
<dbReference type="EMBL" id="JAZIBG010000036">
    <property type="protein sequence ID" value="MEF7616048.1"/>
    <property type="molecule type" value="Genomic_DNA"/>
</dbReference>
<reference evidence="1 2" key="1">
    <citation type="submission" date="2024-02" db="EMBL/GenBank/DDBJ databases">
        <title>Genome sequence of Aquincola sp. MAHUQ-54.</title>
        <authorList>
            <person name="Huq M.A."/>
        </authorList>
    </citation>
    <scope>NUCLEOTIDE SEQUENCE [LARGE SCALE GENOMIC DNA]</scope>
    <source>
        <strain evidence="1 2">MAHUQ-54</strain>
    </source>
</reference>
<proteinExistence type="predicted"/>
<dbReference type="Proteomes" id="UP001336250">
    <property type="component" value="Unassembled WGS sequence"/>
</dbReference>
<keyword evidence="2" id="KW-1185">Reference proteome</keyword>
<name>A0AAW9Q7S1_9BURK</name>
<comment type="caution">
    <text evidence="1">The sequence shown here is derived from an EMBL/GenBank/DDBJ whole genome shotgun (WGS) entry which is preliminary data.</text>
</comment>
<gene>
    <name evidence="1" type="ORF">V4F39_19190</name>
</gene>
<dbReference type="AlphaFoldDB" id="A0AAW9Q7S1"/>
<evidence type="ECO:0000313" key="1">
    <source>
        <dbReference type="EMBL" id="MEF7616048.1"/>
    </source>
</evidence>
<accession>A0AAW9Q7S1</accession>